<evidence type="ECO:0000313" key="2">
    <source>
        <dbReference type="EMBL" id="OIW33303.1"/>
    </source>
</evidence>
<evidence type="ECO:0000256" key="1">
    <source>
        <dbReference type="SAM" id="MobiDB-lite"/>
    </source>
</evidence>
<proteinExistence type="predicted"/>
<organism evidence="2 3">
    <name type="scientific">Coniochaeta ligniaria NRRL 30616</name>
    <dbReference type="NCBI Taxonomy" id="1408157"/>
    <lineage>
        <taxon>Eukaryota</taxon>
        <taxon>Fungi</taxon>
        <taxon>Dikarya</taxon>
        <taxon>Ascomycota</taxon>
        <taxon>Pezizomycotina</taxon>
        <taxon>Sordariomycetes</taxon>
        <taxon>Sordariomycetidae</taxon>
        <taxon>Coniochaetales</taxon>
        <taxon>Coniochaetaceae</taxon>
        <taxon>Coniochaeta</taxon>
    </lineage>
</organism>
<keyword evidence="3" id="KW-1185">Reference proteome</keyword>
<sequence length="290" mass="33093">MPTSTLIRPRLLDVRELPHLLKVSLQHSQKLTTNTAPIRGTHQVIYTTDSPTMDDLYWETFGPELPDMDDPNLGFDEVNFIGSFPPCSTCKTASRLCRTCKLKLLFLRRQKQRHATQSRKSHLERLCSAEPRLVSGIDTIFLQHMKKVTMPKPAPNGEQGEESLTSEFETPVPAHGQAMIQDDSEDEDDSEEIHYPEPGDTDDGVFECTLSSGTPISFCRTVWVTRQRPSSFMGLQVPKPRTLRFFVYDVYDVAYSKSTAHAVGAWASRHRPPLYSRVWYWMQQMVVDQS</sequence>
<reference evidence="2 3" key="1">
    <citation type="submission" date="2016-10" db="EMBL/GenBank/DDBJ databases">
        <title>Draft genome sequence of Coniochaeta ligniaria NRRL30616, a lignocellulolytic fungus for bioabatement of inhibitors in plant biomass hydrolysates.</title>
        <authorList>
            <consortium name="DOE Joint Genome Institute"/>
            <person name="Jimenez D.J."/>
            <person name="Hector R.E."/>
            <person name="Riley R."/>
            <person name="Sun H."/>
            <person name="Grigoriev I.V."/>
            <person name="Van Elsas J.D."/>
            <person name="Nichols N.N."/>
        </authorList>
    </citation>
    <scope>NUCLEOTIDE SEQUENCE [LARGE SCALE GENOMIC DNA]</scope>
    <source>
        <strain evidence="2 3">NRRL 30616</strain>
    </source>
</reference>
<dbReference type="InParanoid" id="A0A1J7IZU4"/>
<evidence type="ECO:0000313" key="3">
    <source>
        <dbReference type="Proteomes" id="UP000182658"/>
    </source>
</evidence>
<feature type="compositionally biased region" description="Acidic residues" evidence="1">
    <location>
        <begin position="182"/>
        <end position="191"/>
    </location>
</feature>
<feature type="region of interest" description="Disordered" evidence="1">
    <location>
        <begin position="180"/>
        <end position="201"/>
    </location>
</feature>
<protein>
    <submittedName>
        <fullName evidence="2">Uncharacterized protein</fullName>
    </submittedName>
</protein>
<dbReference type="Proteomes" id="UP000182658">
    <property type="component" value="Unassembled WGS sequence"/>
</dbReference>
<dbReference type="AlphaFoldDB" id="A0A1J7IZU4"/>
<accession>A0A1J7IZU4</accession>
<gene>
    <name evidence="2" type="ORF">CONLIGDRAFT_168521</name>
</gene>
<dbReference type="EMBL" id="KV875094">
    <property type="protein sequence ID" value="OIW33303.1"/>
    <property type="molecule type" value="Genomic_DNA"/>
</dbReference>
<name>A0A1J7IZU4_9PEZI</name>